<dbReference type="GO" id="GO:0042597">
    <property type="term" value="C:periplasmic space"/>
    <property type="evidence" value="ECO:0007669"/>
    <property type="project" value="UniProtKB-SubCell"/>
</dbReference>
<keyword evidence="10" id="KW-0574">Periplasm</keyword>
<evidence type="ECO:0000313" key="16">
    <source>
        <dbReference type="EMBL" id="RUQ69730.1"/>
    </source>
</evidence>
<feature type="signal peptide" evidence="15">
    <location>
        <begin position="1"/>
        <end position="22"/>
    </location>
</feature>
<evidence type="ECO:0000256" key="3">
    <source>
        <dbReference type="ARBA" id="ARBA00007368"/>
    </source>
</evidence>
<evidence type="ECO:0000256" key="11">
    <source>
        <dbReference type="ARBA" id="ARBA00022982"/>
    </source>
</evidence>
<keyword evidence="17" id="KW-1185">Reference proteome</keyword>
<comment type="subunit">
    <text evidence="4">Component of the periplasmic nitrate reductase NapAB complex composed of NapA and NapB.</text>
</comment>
<feature type="compositionally biased region" description="Gly residues" evidence="14">
    <location>
        <begin position="26"/>
        <end position="35"/>
    </location>
</feature>
<dbReference type="InterPro" id="IPR036280">
    <property type="entry name" value="Multihaem_cyt_sf"/>
</dbReference>
<evidence type="ECO:0000256" key="5">
    <source>
        <dbReference type="ARBA" id="ARBA00013773"/>
    </source>
</evidence>
<dbReference type="Proteomes" id="UP000280346">
    <property type="component" value="Unassembled WGS sequence"/>
</dbReference>
<dbReference type="EMBL" id="RZIJ01000011">
    <property type="protein sequence ID" value="RUQ69730.1"/>
    <property type="molecule type" value="Genomic_DNA"/>
</dbReference>
<evidence type="ECO:0000256" key="7">
    <source>
        <dbReference type="ARBA" id="ARBA00022617"/>
    </source>
</evidence>
<keyword evidence="11" id="KW-0249">Electron transport</keyword>
<keyword evidence="6" id="KW-0813">Transport</keyword>
<dbReference type="Gene3D" id="1.10.1130.10">
    <property type="entry name" value="Flavocytochrome C3, Chain A"/>
    <property type="match status" value="1"/>
</dbReference>
<protein>
    <recommendedName>
        <fullName evidence="5">Periplasmic nitrate reductase, electron transfer subunit</fullName>
    </recommendedName>
    <alternativeName>
        <fullName evidence="13">Diheme cytochrome c NapB</fullName>
    </alternativeName>
</protein>
<dbReference type="PANTHER" id="PTHR38604">
    <property type="entry name" value="PERIPLASMIC NITRATE REDUCTASE, ELECTRON TRANSFER SUBUNIT"/>
    <property type="match status" value="1"/>
</dbReference>
<evidence type="ECO:0000313" key="17">
    <source>
        <dbReference type="Proteomes" id="UP000280346"/>
    </source>
</evidence>
<sequence length="174" mass="19086">MRAIHLAILAVLPFCVPALLSAQSGSLGGSQGGSGIDAQPKRLDDPWRPPVNFVDENPAPPIPADVTDDRRVVRNYPEQPPVIPHNVRDYQISLNNNQCLTCHSRRFTEGSQAPMISITHYVDREGQTLGGVSPRRYFCMQCHVPQTVAQPIVPNTFKDIDSLLSRPSEGGGHQ</sequence>
<evidence type="ECO:0000256" key="10">
    <source>
        <dbReference type="ARBA" id="ARBA00022764"/>
    </source>
</evidence>
<dbReference type="GO" id="GO:0009061">
    <property type="term" value="P:anaerobic respiration"/>
    <property type="evidence" value="ECO:0007669"/>
    <property type="project" value="InterPro"/>
</dbReference>
<evidence type="ECO:0000256" key="4">
    <source>
        <dbReference type="ARBA" id="ARBA00011752"/>
    </source>
</evidence>
<keyword evidence="7" id="KW-0349">Heme</keyword>
<accession>A0A433J7S2</accession>
<dbReference type="OrthoDB" id="13290at2"/>
<comment type="caution">
    <text evidence="16">The sequence shown here is derived from an EMBL/GenBank/DDBJ whole genome shotgun (WGS) entry which is preliminary data.</text>
</comment>
<evidence type="ECO:0000256" key="13">
    <source>
        <dbReference type="ARBA" id="ARBA00031832"/>
    </source>
</evidence>
<dbReference type="AlphaFoldDB" id="A0A433J7S2"/>
<evidence type="ECO:0000256" key="14">
    <source>
        <dbReference type="SAM" id="MobiDB-lite"/>
    </source>
</evidence>
<dbReference type="Pfam" id="PF03892">
    <property type="entry name" value="NapB"/>
    <property type="match status" value="1"/>
</dbReference>
<dbReference type="RefSeq" id="WP_126999338.1">
    <property type="nucleotide sequence ID" value="NZ_JBNPXW010000003.1"/>
</dbReference>
<comment type="subcellular location">
    <subcellularLocation>
        <location evidence="2">Periplasm</location>
    </subcellularLocation>
</comment>
<name>A0A433J7S2_9PROT</name>
<feature type="chain" id="PRO_5018977458" description="Periplasmic nitrate reductase, electron transfer subunit" evidence="15">
    <location>
        <begin position="23"/>
        <end position="174"/>
    </location>
</feature>
<dbReference type="FunFam" id="1.10.1130.10:FF:000001">
    <property type="entry name" value="Periplasmic nitrate reductase, electron transfer subunit"/>
    <property type="match status" value="1"/>
</dbReference>
<keyword evidence="12" id="KW-0408">Iron</keyword>
<evidence type="ECO:0000256" key="12">
    <source>
        <dbReference type="ARBA" id="ARBA00023004"/>
    </source>
</evidence>
<keyword evidence="9 15" id="KW-0732">Signal</keyword>
<dbReference type="InterPro" id="IPR005591">
    <property type="entry name" value="NapB"/>
</dbReference>
<dbReference type="SUPFAM" id="SSF48695">
    <property type="entry name" value="Multiheme cytochromes"/>
    <property type="match status" value="1"/>
</dbReference>
<evidence type="ECO:0000256" key="2">
    <source>
        <dbReference type="ARBA" id="ARBA00004418"/>
    </source>
</evidence>
<proteinExistence type="inferred from homology"/>
<dbReference type="GO" id="GO:0046872">
    <property type="term" value="F:metal ion binding"/>
    <property type="evidence" value="ECO:0007669"/>
    <property type="project" value="UniProtKB-KW"/>
</dbReference>
<comment type="similarity">
    <text evidence="3">Belongs to the NapB family.</text>
</comment>
<evidence type="ECO:0000256" key="6">
    <source>
        <dbReference type="ARBA" id="ARBA00022448"/>
    </source>
</evidence>
<comment type="function">
    <text evidence="1">Electron transfer subunit of the periplasmic nitrate reductase complex NapAB. Receives electrons from the membrane-anchored tetraheme c-type NapC protein and transfers these to NapA subunit, thus allowing electron flow between membrane and periplasm. Essential for periplasmic nitrate reduction with nitrate as the terminal electron acceptor.</text>
</comment>
<gene>
    <name evidence="16" type="ORF">EJ913_15315</name>
</gene>
<dbReference type="PANTHER" id="PTHR38604:SF1">
    <property type="entry name" value="PERIPLASMIC NITRATE REDUCTASE, ELECTRON TRANSFER SUBUNIT"/>
    <property type="match status" value="1"/>
</dbReference>
<keyword evidence="8" id="KW-0479">Metal-binding</keyword>
<evidence type="ECO:0000256" key="9">
    <source>
        <dbReference type="ARBA" id="ARBA00022729"/>
    </source>
</evidence>
<reference evidence="16 17" key="1">
    <citation type="submission" date="2018-12" db="EMBL/GenBank/DDBJ databases">
        <authorList>
            <person name="Yang Y."/>
        </authorList>
    </citation>
    <scope>NUCLEOTIDE SEQUENCE [LARGE SCALE GENOMIC DNA]</scope>
    <source>
        <strain evidence="16 17">GSF71</strain>
    </source>
</reference>
<feature type="region of interest" description="Disordered" evidence="14">
    <location>
        <begin position="26"/>
        <end position="46"/>
    </location>
</feature>
<evidence type="ECO:0000256" key="1">
    <source>
        <dbReference type="ARBA" id="ARBA00002599"/>
    </source>
</evidence>
<evidence type="ECO:0000256" key="15">
    <source>
        <dbReference type="SAM" id="SignalP"/>
    </source>
</evidence>
<evidence type="ECO:0000256" key="8">
    <source>
        <dbReference type="ARBA" id="ARBA00022723"/>
    </source>
</evidence>
<organism evidence="16 17">
    <name type="scientific">Azospirillum doebereinerae</name>
    <dbReference type="NCBI Taxonomy" id="92933"/>
    <lineage>
        <taxon>Bacteria</taxon>
        <taxon>Pseudomonadati</taxon>
        <taxon>Pseudomonadota</taxon>
        <taxon>Alphaproteobacteria</taxon>
        <taxon>Rhodospirillales</taxon>
        <taxon>Azospirillaceae</taxon>
        <taxon>Azospirillum</taxon>
    </lineage>
</organism>